<evidence type="ECO:0000313" key="3">
    <source>
        <dbReference type="Proteomes" id="UP000887566"/>
    </source>
</evidence>
<reference evidence="4" key="1">
    <citation type="submission" date="2022-11" db="UniProtKB">
        <authorList>
            <consortium name="WormBaseParasite"/>
        </authorList>
    </citation>
    <scope>IDENTIFICATION</scope>
</reference>
<feature type="region of interest" description="Disordered" evidence="1">
    <location>
        <begin position="1"/>
        <end position="23"/>
    </location>
</feature>
<evidence type="ECO:0000256" key="1">
    <source>
        <dbReference type="SAM" id="MobiDB-lite"/>
    </source>
</evidence>
<organism evidence="3 4">
    <name type="scientific">Plectus sambesii</name>
    <dbReference type="NCBI Taxonomy" id="2011161"/>
    <lineage>
        <taxon>Eukaryota</taxon>
        <taxon>Metazoa</taxon>
        <taxon>Ecdysozoa</taxon>
        <taxon>Nematoda</taxon>
        <taxon>Chromadorea</taxon>
        <taxon>Plectida</taxon>
        <taxon>Plectina</taxon>
        <taxon>Plectoidea</taxon>
        <taxon>Plectidae</taxon>
        <taxon>Plectus</taxon>
    </lineage>
</organism>
<proteinExistence type="predicted"/>
<accession>A0A914VXD9</accession>
<dbReference type="CDD" id="cd07711">
    <property type="entry name" value="MBLAC1-like_MBL-fold"/>
    <property type="match status" value="1"/>
</dbReference>
<dbReference type="InterPro" id="IPR036866">
    <property type="entry name" value="RibonucZ/Hydroxyglut_hydro"/>
</dbReference>
<keyword evidence="2" id="KW-1133">Transmembrane helix</keyword>
<dbReference type="AlphaFoldDB" id="A0A914VXD9"/>
<dbReference type="Proteomes" id="UP000887566">
    <property type="component" value="Unplaced"/>
</dbReference>
<evidence type="ECO:0000256" key="2">
    <source>
        <dbReference type="SAM" id="Phobius"/>
    </source>
</evidence>
<dbReference type="InterPro" id="IPR039344">
    <property type="entry name" value="MBLAC1"/>
</dbReference>
<name>A0A914VXD9_9BILA</name>
<feature type="transmembrane region" description="Helical" evidence="2">
    <location>
        <begin position="97"/>
        <end position="120"/>
    </location>
</feature>
<evidence type="ECO:0000313" key="4">
    <source>
        <dbReference type="WBParaSite" id="PSAMB.scaffold2596size22338.g18436.t1"/>
    </source>
</evidence>
<sequence length="431" mass="48252">MGRGGGDGARPPSKEVGRDGATSTVNAHVNEEDGAAKKPPLSAYEKWAQSYRCCCGCIHLKLACALIGVIDFVLLSIPLGKGIQLYLTIKSNPVAAGWFVASVMIYLLHFFCVLAKWYGIWRQRSLWILPKIVLKVFTVLLCVSVSAFFGYLVWNRSRMIINLVTRETSLSYRDARTAIKYGGSFLVAACCAFTCVQIWFLIVIYDCYRYVRDQELTAALQKLIAADQLVADDDASPRFPPRNTSVRKCPPAPTNDRHCVEDGLAKESVTLEDIDMVVITHGHPGHMGNMNFFGQKTVLFHSMQYVGRSVSPTELRDRPYRKLSTNVELWKTPGHTQQDLSLLVHNVPGYGSMAIVGDLIPSEEMIEHYKSNMPPQEGVWDVATQRQNANLMVCMSDWIVPGHGQPFRVKTEYRQKAGCTRLLAQMRLKAQ</sequence>
<keyword evidence="2" id="KW-0472">Membrane</keyword>
<dbReference type="Gene3D" id="3.60.15.10">
    <property type="entry name" value="Ribonuclease Z/Hydroxyacylglutathione hydrolase-like"/>
    <property type="match status" value="1"/>
</dbReference>
<dbReference type="WBParaSite" id="PSAMB.scaffold2596size22338.g18436.t1">
    <property type="protein sequence ID" value="PSAMB.scaffold2596size22338.g18436.t1"/>
    <property type="gene ID" value="PSAMB.scaffold2596size22338.g18436"/>
</dbReference>
<feature type="transmembrane region" description="Helical" evidence="2">
    <location>
        <begin position="132"/>
        <end position="154"/>
    </location>
</feature>
<protein>
    <submittedName>
        <fullName evidence="4">Metallo-beta-lactamase domain-containing protein</fullName>
    </submittedName>
</protein>
<dbReference type="PANTHER" id="PTHR23200">
    <property type="entry name" value="METALLO-BETA-LACTAMASE DOMAIN-CONTAINING PROTEIN 1"/>
    <property type="match status" value="1"/>
</dbReference>
<feature type="transmembrane region" description="Helical" evidence="2">
    <location>
        <begin position="181"/>
        <end position="205"/>
    </location>
</feature>
<keyword evidence="3" id="KW-1185">Reference proteome</keyword>
<feature type="transmembrane region" description="Helical" evidence="2">
    <location>
        <begin position="58"/>
        <end position="77"/>
    </location>
</feature>
<dbReference type="SUPFAM" id="SSF56281">
    <property type="entry name" value="Metallo-hydrolase/oxidoreductase"/>
    <property type="match status" value="1"/>
</dbReference>
<dbReference type="PANTHER" id="PTHR23200:SF49">
    <property type="entry name" value="METALLO-BETA-LACTAMASE DOMAIN-CONTAINING PROTEIN"/>
    <property type="match status" value="1"/>
</dbReference>
<keyword evidence="2" id="KW-0812">Transmembrane</keyword>